<dbReference type="Proteomes" id="UP000309584">
    <property type="component" value="Unassembled WGS sequence"/>
</dbReference>
<dbReference type="PANTHER" id="PTHR41786">
    <property type="entry name" value="MOTILITY ACCESSORY FACTOR MAF"/>
    <property type="match status" value="1"/>
</dbReference>
<reference evidence="2 3" key="1">
    <citation type="submission" date="2018-05" db="EMBL/GenBank/DDBJ databases">
        <title>Novel Campyloabacter and Helicobacter Species and Strains.</title>
        <authorList>
            <person name="Mannion A.J."/>
            <person name="Shen Z."/>
            <person name="Fox J.G."/>
        </authorList>
    </citation>
    <scope>NUCLEOTIDE SEQUENCE [LARGE SCALE GENOMIC DNA]</scope>
    <source>
        <strain evidence="3">MIT10-5678</strain>
    </source>
</reference>
<evidence type="ECO:0000259" key="1">
    <source>
        <dbReference type="Pfam" id="PF01973"/>
    </source>
</evidence>
<dbReference type="InterPro" id="IPR002826">
    <property type="entry name" value="MptE-like"/>
</dbReference>
<evidence type="ECO:0000313" key="3">
    <source>
        <dbReference type="Proteomes" id="UP000309584"/>
    </source>
</evidence>
<protein>
    <submittedName>
        <fullName evidence="2">PseE protein</fullName>
    </submittedName>
</protein>
<dbReference type="Pfam" id="PF01973">
    <property type="entry name" value="MptE-like"/>
    <property type="match status" value="1"/>
</dbReference>
<proteinExistence type="predicted"/>
<dbReference type="RefSeq" id="WP_137623614.1">
    <property type="nucleotide sequence ID" value="NZ_NXLY01000004.1"/>
</dbReference>
<keyword evidence="3" id="KW-1185">Reference proteome</keyword>
<organism evidence="2 3">
    <name type="scientific">Campylobacter taeniopygiae</name>
    <dbReference type="NCBI Taxonomy" id="2510188"/>
    <lineage>
        <taxon>Bacteria</taxon>
        <taxon>Pseudomonadati</taxon>
        <taxon>Campylobacterota</taxon>
        <taxon>Epsilonproteobacteria</taxon>
        <taxon>Campylobacterales</taxon>
        <taxon>Campylobacteraceae</taxon>
        <taxon>Campylobacter</taxon>
    </lineage>
</organism>
<comment type="caution">
    <text evidence="2">The sequence shown here is derived from an EMBL/GenBank/DDBJ whole genome shotgun (WGS) entry which is preliminary data.</text>
</comment>
<name>A0ABY2TJS9_9BACT</name>
<dbReference type="PANTHER" id="PTHR41786:SF1">
    <property type="entry name" value="6-HYDROXYMETHYLPTERIN DIPHOSPHOKINASE MPTE-LIKE DOMAIN-CONTAINING PROTEIN"/>
    <property type="match status" value="1"/>
</dbReference>
<dbReference type="EMBL" id="NXLY01000004">
    <property type="protein sequence ID" value="TKX34367.1"/>
    <property type="molecule type" value="Genomic_DNA"/>
</dbReference>
<accession>A0ABY2TJS9</accession>
<feature type="domain" description="6-hydroxymethylpterin diphosphokinase MptE-like" evidence="1">
    <location>
        <begin position="207"/>
        <end position="383"/>
    </location>
</feature>
<sequence length="632" mass="74153">MQNEIFNKNIKAMSNNEYDELKEKLKKIKELREFSYTFGKDNLDINIIKKRNLKTVYKNPLKELEEKIEFFKEYERYPALFFYGLGNGILYKALLQNKNHKRIVVFEKEIEIISIVLNLLDFSEELRKGRLILIYTPHINYTKTDTIFSLKEINRFFKTYNLHLHCDFYKSYEEDMLKVNTLNSKAIKNISLRRGNDPKDAMQGIEQFVRNIPKMINHPSYHTLLKKRRNSKDENVAIIVATGPSLHKQLPLLKKYNNKAVIFCADSSYPILADHNIKPDYVLSLERHYLTSEFFNHNFKNFDQGITFIAASLTHKNTIDYFEKNKREYILVTRPLPFATSVGIHEFGYMSGGMSVSHMCYELAVNLNYKNIVLIGQDLAYSEDGETHTKNYSNKKIHEGEYERDFNKFTTTAYGGEGIVQSSRIWNLFREIFENFISSNKNKVKTYNCTEGGAKIEGAIEKSFKEICETLLAKELKKPLVKIPKLSKEQRNKLMLKAYQKIKKQISLTQTFLKECKKVKNQLANLKRGKQKLTLDQINHNLDKLKAHIELKRYDFLNEILGPTLHHEESIIASLYVKNFTNESERQNKLFAWLYAHESLIESFFELTSAQNIILKRAIIPLQDELEKRKLI</sequence>
<evidence type="ECO:0000313" key="2">
    <source>
        <dbReference type="EMBL" id="TKX34367.1"/>
    </source>
</evidence>
<gene>
    <name evidence="2" type="ORF">CQA75_03180</name>
</gene>